<feature type="region of interest" description="Disordered" evidence="2">
    <location>
        <begin position="543"/>
        <end position="562"/>
    </location>
</feature>
<feature type="coiled-coil region" evidence="1">
    <location>
        <begin position="737"/>
        <end position="771"/>
    </location>
</feature>
<keyword evidence="4" id="KW-1185">Reference proteome</keyword>
<feature type="compositionally biased region" description="Low complexity" evidence="2">
    <location>
        <begin position="786"/>
        <end position="805"/>
    </location>
</feature>
<feature type="region of interest" description="Disordered" evidence="2">
    <location>
        <begin position="492"/>
        <end position="521"/>
    </location>
</feature>
<feature type="region of interest" description="Disordered" evidence="2">
    <location>
        <begin position="453"/>
        <end position="472"/>
    </location>
</feature>
<evidence type="ECO:0000256" key="1">
    <source>
        <dbReference type="SAM" id="Coils"/>
    </source>
</evidence>
<feature type="region of interest" description="Disordered" evidence="2">
    <location>
        <begin position="577"/>
        <end position="597"/>
    </location>
</feature>
<dbReference type="OrthoDB" id="4188047at2759"/>
<proteinExistence type="predicted"/>
<feature type="compositionally biased region" description="Basic and acidic residues" evidence="2">
    <location>
        <begin position="196"/>
        <end position="205"/>
    </location>
</feature>
<evidence type="ECO:0000313" key="4">
    <source>
        <dbReference type="Proteomes" id="UP000001699"/>
    </source>
</evidence>
<reference evidence="3 4" key="1">
    <citation type="journal article" date="2008" name="PLoS Genet.">
        <title>Genomic islands in the pathogenic filamentous fungus Aspergillus fumigatus.</title>
        <authorList>
            <person name="Fedorova N.D."/>
            <person name="Khaldi N."/>
            <person name="Joardar V.S."/>
            <person name="Maiti R."/>
            <person name="Amedeo P."/>
            <person name="Anderson M.J."/>
            <person name="Crabtree J."/>
            <person name="Silva J.C."/>
            <person name="Badger J.H."/>
            <person name="Albarraq A."/>
            <person name="Angiuoli S."/>
            <person name="Bussey H."/>
            <person name="Bowyer P."/>
            <person name="Cotty P.J."/>
            <person name="Dyer P.S."/>
            <person name="Egan A."/>
            <person name="Galens K."/>
            <person name="Fraser-Liggett C.M."/>
            <person name="Haas B.J."/>
            <person name="Inman J.M."/>
            <person name="Kent R."/>
            <person name="Lemieux S."/>
            <person name="Malavazi I."/>
            <person name="Orvis J."/>
            <person name="Roemer T."/>
            <person name="Ronning C.M."/>
            <person name="Sundaram J.P."/>
            <person name="Sutton G."/>
            <person name="Turner G."/>
            <person name="Venter J.C."/>
            <person name="White O.R."/>
            <person name="Whitty B.R."/>
            <person name="Youngman P."/>
            <person name="Wolfe K.H."/>
            <person name="Goldman G.H."/>
            <person name="Wortman J.R."/>
            <person name="Jiang B."/>
            <person name="Denning D.W."/>
            <person name="Nierman W.C."/>
        </authorList>
    </citation>
    <scope>NUCLEOTIDE SEQUENCE [LARGE SCALE GENOMIC DNA]</scope>
    <source>
        <strain evidence="4">CBS 144.89 / FGSC A1163 / CEA10</strain>
    </source>
</reference>
<feature type="region of interest" description="Disordered" evidence="2">
    <location>
        <begin position="621"/>
        <end position="648"/>
    </location>
</feature>
<name>B0YDP3_ASPFC</name>
<gene>
    <name evidence="3" type="ORF">AFUB_096290</name>
</gene>
<dbReference type="AlphaFoldDB" id="B0YDP3"/>
<evidence type="ECO:0000256" key="2">
    <source>
        <dbReference type="SAM" id="MobiDB-lite"/>
    </source>
</evidence>
<protein>
    <submittedName>
        <fullName evidence="3">Uncharacterized protein</fullName>
    </submittedName>
</protein>
<accession>B0YDP3</accession>
<feature type="region of interest" description="Disordered" evidence="2">
    <location>
        <begin position="179"/>
        <end position="410"/>
    </location>
</feature>
<feature type="compositionally biased region" description="Polar residues" evidence="2">
    <location>
        <begin position="354"/>
        <end position="364"/>
    </location>
</feature>
<dbReference type="EMBL" id="DS499602">
    <property type="protein sequence ID" value="EDP47777.1"/>
    <property type="molecule type" value="Genomic_DNA"/>
</dbReference>
<feature type="compositionally biased region" description="Basic and acidic residues" evidence="2">
    <location>
        <begin position="251"/>
        <end position="261"/>
    </location>
</feature>
<organism evidence="3 4">
    <name type="scientific">Aspergillus fumigatus (strain CBS 144.89 / FGSC A1163 / CEA10)</name>
    <name type="common">Neosartorya fumigata</name>
    <dbReference type="NCBI Taxonomy" id="451804"/>
    <lineage>
        <taxon>Eukaryota</taxon>
        <taxon>Fungi</taxon>
        <taxon>Dikarya</taxon>
        <taxon>Ascomycota</taxon>
        <taxon>Pezizomycotina</taxon>
        <taxon>Eurotiomycetes</taxon>
        <taxon>Eurotiomycetidae</taxon>
        <taxon>Eurotiales</taxon>
        <taxon>Aspergillaceae</taxon>
        <taxon>Aspergillus</taxon>
        <taxon>Aspergillus subgen. Fumigati</taxon>
    </lineage>
</organism>
<sequence length="883" mass="96248">MSTLPSQTQYLAAAENDRPRQSLEVQMTNEDITELHRFLQSPSTTPASQVTGARELLKAGQRRLRQLAQLQWKPTDPKTKAEEASRHLLVLQQEGFLSLPASAAKKSLDSVMSGSRSASSFGFRSSSQRDVEKIGQPWLENPLEVSATQHIKSPEPSPLDLGNLTSMVEAAVSFPFHFDDAYPPPYQPPANTTSDQRTEGQDSCHLHSAACQLKPKERRTEDQGAPSAVSTRQVLTNGKDHIPPTVLPIKDVARDGPKDGKSQVVDSDEDQNNSAQLLKPPTSRAKAGPRDPPNPVAQSLKLFPDTMPPRSSSKGAWRIPNNRIRGKNAPISAKFSDSQQIPATVASKRETDNVKNSIKGTSECQGDPQRSYHSGKASTTRPRKPCSEPAMSPIHPEFPRLKNTRRPASLPMGTIDSFPLPAPLRPLPSLPEQPPALSTVRHHNTPVIKAATRTNRDHSGAFPTTTSNNRSDAEHCHLNTQFALPQLSLVGDDLPASEQGKSVEEAPPNHPESSGKAEENQAERLHSLKFRDMMASRISLDEARKGDGINSPASPMSSGSDHELRIGYENEHLVRTSVQKEATPPAPLSPPLSPPPAPPLVKSAEQLPFSRRHVSSATAIMRASTERREPSLPASDRSATVHRSKRTRSIDVLHELVASEQHTSNRAGSPLPSSDDECMDKGTFMCSLKKVEQSLSEPTAWSKEVQYPRSERPLDAAKAKKPHFGGDTLIIARLIERDKAAHTLVLLEGRIEQLERQNRILQAALFAALDLGVKPNAEALLGGSTTSLSASANSSSAETSSPSSTQRASKLPGRAVANGRRSLMKKSLRRPESWIDSPGASLQSDYQSDDDVSVRDLEEMIEDIEFTCSSDKPGSDRVRIGRD</sequence>
<dbReference type="HOGENOM" id="CLU_010506_0_0_1"/>
<dbReference type="Proteomes" id="UP000001699">
    <property type="component" value="Unassembled WGS sequence"/>
</dbReference>
<feature type="compositionally biased region" description="Pro residues" evidence="2">
    <location>
        <begin position="584"/>
        <end position="597"/>
    </location>
</feature>
<feature type="region of interest" description="Disordered" evidence="2">
    <location>
        <begin position="786"/>
        <end position="851"/>
    </location>
</feature>
<keyword evidence="1" id="KW-0175">Coiled coil</keyword>
<evidence type="ECO:0000313" key="3">
    <source>
        <dbReference type="EMBL" id="EDP47777.1"/>
    </source>
</evidence>